<reference evidence="2" key="1">
    <citation type="journal article" date="2019" name="MBio">
        <title>Virus Genomes from Deep Sea Sediments Expand the Ocean Megavirome and Support Independent Origins of Viral Gigantism.</title>
        <authorList>
            <person name="Backstrom D."/>
            <person name="Yutin N."/>
            <person name="Jorgensen S.L."/>
            <person name="Dharamshi J."/>
            <person name="Homa F."/>
            <person name="Zaremba-Niedwiedzka K."/>
            <person name="Spang A."/>
            <person name="Wolf Y.I."/>
            <person name="Koonin E.V."/>
            <person name="Ettema T.J."/>
        </authorList>
    </citation>
    <scope>NUCLEOTIDE SEQUENCE</scope>
</reference>
<sequence length="205" mass="23006">MESADRTIREKNGMNQVYIKAIPLHPQAEIPVRENEEVGWTITLIGRTDNRAEDDFGEMNGFCTGLQFCPPTGYYLEVIALPDLYKHGYNLASGAIVIGPGNKDELIIPLMKFRECNDLELPIQAVQVLVKKVVPVFMSKVKSLQPTQEYGQYMPPPMSGGYLPPNPMNPGYKGDMEQYQAFAQSQQGRSGKRPVSARPQQNHMF</sequence>
<feature type="region of interest" description="Disordered" evidence="1">
    <location>
        <begin position="177"/>
        <end position="205"/>
    </location>
</feature>
<dbReference type="EMBL" id="MK500327">
    <property type="protein sequence ID" value="QBK85678.1"/>
    <property type="molecule type" value="Genomic_DNA"/>
</dbReference>
<organism evidence="2">
    <name type="scientific">Marseillevirus LCMAC101</name>
    <dbReference type="NCBI Taxonomy" id="2506602"/>
    <lineage>
        <taxon>Viruses</taxon>
        <taxon>Varidnaviria</taxon>
        <taxon>Bamfordvirae</taxon>
        <taxon>Nucleocytoviricota</taxon>
        <taxon>Megaviricetes</taxon>
        <taxon>Pimascovirales</taxon>
        <taxon>Pimascovirales incertae sedis</taxon>
        <taxon>Marseilleviridae</taxon>
    </lineage>
</organism>
<protein>
    <recommendedName>
        <fullName evidence="3">dUTP diphosphatase</fullName>
    </recommendedName>
</protein>
<evidence type="ECO:0000313" key="2">
    <source>
        <dbReference type="EMBL" id="QBK85678.1"/>
    </source>
</evidence>
<evidence type="ECO:0000256" key="1">
    <source>
        <dbReference type="SAM" id="MobiDB-lite"/>
    </source>
</evidence>
<accession>A0A481YR87</accession>
<name>A0A481YR87_9VIRU</name>
<evidence type="ECO:0008006" key="3">
    <source>
        <dbReference type="Google" id="ProtNLM"/>
    </source>
</evidence>
<gene>
    <name evidence="2" type="ORF">LCMAC101_02730</name>
</gene>
<proteinExistence type="predicted"/>